<dbReference type="InterPro" id="IPR013525">
    <property type="entry name" value="ABC2_TM"/>
</dbReference>
<keyword evidence="5" id="KW-1003">Cell membrane</keyword>
<evidence type="ECO:0000256" key="4">
    <source>
        <dbReference type="ARBA" id="ARBA00023136"/>
    </source>
</evidence>
<keyword evidence="3 5" id="KW-1133">Transmembrane helix</keyword>
<evidence type="ECO:0000256" key="2">
    <source>
        <dbReference type="ARBA" id="ARBA00022692"/>
    </source>
</evidence>
<dbReference type="PANTHER" id="PTHR19229">
    <property type="entry name" value="ATP-BINDING CASSETTE TRANSPORTER SUBFAMILY A ABCA"/>
    <property type="match status" value="1"/>
</dbReference>
<dbReference type="InterPro" id="IPR047817">
    <property type="entry name" value="ABC2_TM_bact-type"/>
</dbReference>
<sequence>MLIGRLMDLRSADARARAAELLARFDLADAAGRPARTYSGGMRRRLDLAASLVGRPEVIYLDEPTTGLDPAKRDDVWNMVRALVAGSQHAYLQFLLPAIMVQTAMFASTAIGVNLNSDIKKGVFDRFRSLPIARSAPLIGAVAGDVIRFVVAMVVLIGFGSALGFRFGNGPLLGLAACLLVLVFSFCLSWTSVLIGMLVREPGAVQGISFLIMFPLTFGTNMMVPTDTLPGWLQAWVKLNPVTDVMAAARGLMLGGPIAAPVTSTLLWSAALLAVFAPLAYRRRT</sequence>
<feature type="domain" description="ABC transmembrane type-2" evidence="6">
    <location>
        <begin position="61"/>
        <end position="284"/>
    </location>
</feature>
<keyword evidence="2 5" id="KW-0812">Transmembrane</keyword>
<dbReference type="GO" id="GO:0016887">
    <property type="term" value="F:ATP hydrolysis activity"/>
    <property type="evidence" value="ECO:0007669"/>
    <property type="project" value="InterPro"/>
</dbReference>
<dbReference type="SUPFAM" id="SSF52540">
    <property type="entry name" value="P-loop containing nucleoside triphosphate hydrolases"/>
    <property type="match status" value="1"/>
</dbReference>
<keyword evidence="5" id="KW-0813">Transport</keyword>
<dbReference type="Gene3D" id="3.40.50.300">
    <property type="entry name" value="P-loop containing nucleotide triphosphate hydrolases"/>
    <property type="match status" value="1"/>
</dbReference>
<gene>
    <name evidence="7" type="ORF">Cco03nite_71440</name>
</gene>
<comment type="caution">
    <text evidence="7">The sequence shown here is derived from an EMBL/GenBank/DDBJ whole genome shotgun (WGS) entry which is preliminary data.</text>
</comment>
<keyword evidence="4 5" id="KW-0472">Membrane</keyword>
<dbReference type="InterPro" id="IPR027417">
    <property type="entry name" value="P-loop_NTPase"/>
</dbReference>
<feature type="transmembrane region" description="Helical" evidence="5">
    <location>
        <begin position="172"/>
        <end position="195"/>
    </location>
</feature>
<feature type="transmembrane region" description="Helical" evidence="5">
    <location>
        <begin position="207"/>
        <end position="224"/>
    </location>
</feature>
<keyword evidence="8" id="KW-1185">Reference proteome</keyword>
<evidence type="ECO:0000256" key="3">
    <source>
        <dbReference type="ARBA" id="ARBA00022989"/>
    </source>
</evidence>
<dbReference type="GO" id="GO:0005319">
    <property type="term" value="F:lipid transporter activity"/>
    <property type="evidence" value="ECO:0007669"/>
    <property type="project" value="TreeGrafter"/>
</dbReference>
<proteinExistence type="inferred from homology"/>
<organism evidence="7 8">
    <name type="scientific">Catellatospora coxensis</name>
    <dbReference type="NCBI Taxonomy" id="310354"/>
    <lineage>
        <taxon>Bacteria</taxon>
        <taxon>Bacillati</taxon>
        <taxon>Actinomycetota</taxon>
        <taxon>Actinomycetes</taxon>
        <taxon>Micromonosporales</taxon>
        <taxon>Micromonosporaceae</taxon>
        <taxon>Catellatospora</taxon>
    </lineage>
</organism>
<comment type="similarity">
    <text evidence="5">Belongs to the ABC-2 integral membrane protein family.</text>
</comment>
<evidence type="ECO:0000256" key="5">
    <source>
        <dbReference type="RuleBase" id="RU361157"/>
    </source>
</evidence>
<comment type="caution">
    <text evidence="5">Lacks conserved residue(s) required for the propagation of feature annotation.</text>
</comment>
<dbReference type="InterPro" id="IPR003439">
    <property type="entry name" value="ABC_transporter-like_ATP-bd"/>
</dbReference>
<reference evidence="7 8" key="1">
    <citation type="submission" date="2021-01" db="EMBL/GenBank/DDBJ databases">
        <title>Whole genome shotgun sequence of Catellatospora coxensis NBRC 107359.</title>
        <authorList>
            <person name="Komaki H."/>
            <person name="Tamura T."/>
        </authorList>
    </citation>
    <scope>NUCLEOTIDE SEQUENCE [LARGE SCALE GENOMIC DNA]</scope>
    <source>
        <strain evidence="7 8">NBRC 107359</strain>
    </source>
</reference>
<evidence type="ECO:0000313" key="7">
    <source>
        <dbReference type="EMBL" id="GIG10444.1"/>
    </source>
</evidence>
<evidence type="ECO:0000313" key="8">
    <source>
        <dbReference type="Proteomes" id="UP000630887"/>
    </source>
</evidence>
<protein>
    <recommendedName>
        <fullName evidence="5">Transport permease protein</fullName>
    </recommendedName>
</protein>
<dbReference type="Pfam" id="PF01061">
    <property type="entry name" value="ABC2_membrane"/>
    <property type="match status" value="1"/>
</dbReference>
<feature type="transmembrane region" description="Helical" evidence="5">
    <location>
        <begin position="136"/>
        <end position="160"/>
    </location>
</feature>
<dbReference type="PROSITE" id="PS51012">
    <property type="entry name" value="ABC_TM2"/>
    <property type="match status" value="1"/>
</dbReference>
<feature type="transmembrane region" description="Helical" evidence="5">
    <location>
        <begin position="94"/>
        <end position="115"/>
    </location>
</feature>
<dbReference type="InterPro" id="IPR026082">
    <property type="entry name" value="ABCA"/>
</dbReference>
<dbReference type="Proteomes" id="UP000630887">
    <property type="component" value="Unassembled WGS sequence"/>
</dbReference>
<feature type="transmembrane region" description="Helical" evidence="5">
    <location>
        <begin position="258"/>
        <end position="281"/>
    </location>
</feature>
<comment type="subcellular location">
    <subcellularLocation>
        <location evidence="5">Cell membrane</location>
        <topology evidence="5">Multi-pass membrane protein</topology>
    </subcellularLocation>
    <subcellularLocation>
        <location evidence="1">Membrane</location>
        <topology evidence="1">Multi-pass membrane protein</topology>
    </subcellularLocation>
</comment>
<dbReference type="AlphaFoldDB" id="A0A8J3PBA5"/>
<name>A0A8J3PBA5_9ACTN</name>
<dbReference type="GO" id="GO:0005524">
    <property type="term" value="F:ATP binding"/>
    <property type="evidence" value="ECO:0007669"/>
    <property type="project" value="InterPro"/>
</dbReference>
<dbReference type="EMBL" id="BONI01000089">
    <property type="protein sequence ID" value="GIG10444.1"/>
    <property type="molecule type" value="Genomic_DNA"/>
</dbReference>
<dbReference type="GO" id="GO:0140359">
    <property type="term" value="F:ABC-type transporter activity"/>
    <property type="evidence" value="ECO:0007669"/>
    <property type="project" value="InterPro"/>
</dbReference>
<accession>A0A8J3PBA5</accession>
<dbReference type="Pfam" id="PF00005">
    <property type="entry name" value="ABC_tran"/>
    <property type="match status" value="1"/>
</dbReference>
<evidence type="ECO:0000259" key="6">
    <source>
        <dbReference type="PROSITE" id="PS51012"/>
    </source>
</evidence>
<dbReference type="GO" id="GO:0005886">
    <property type="term" value="C:plasma membrane"/>
    <property type="evidence" value="ECO:0007669"/>
    <property type="project" value="UniProtKB-SubCell"/>
</dbReference>
<evidence type="ECO:0000256" key="1">
    <source>
        <dbReference type="ARBA" id="ARBA00004141"/>
    </source>
</evidence>